<protein>
    <submittedName>
        <fullName evidence="2">Uncharacterized protein</fullName>
    </submittedName>
</protein>
<proteinExistence type="predicted"/>
<dbReference type="Proteomes" id="UP001281003">
    <property type="component" value="Unassembled WGS sequence"/>
</dbReference>
<dbReference type="AlphaFoldDB" id="A0AAE0UEP1"/>
<feature type="compositionally biased region" description="Acidic residues" evidence="1">
    <location>
        <begin position="565"/>
        <end position="589"/>
    </location>
</feature>
<dbReference type="PANTHER" id="PTHR42037:SF1">
    <property type="match status" value="1"/>
</dbReference>
<keyword evidence="3" id="KW-1185">Reference proteome</keyword>
<reference evidence="2" key="1">
    <citation type="journal article" date="2023" name="Mol. Phylogenet. Evol.">
        <title>Genome-scale phylogeny and comparative genomics of the fungal order Sordariales.</title>
        <authorList>
            <person name="Hensen N."/>
            <person name="Bonometti L."/>
            <person name="Westerberg I."/>
            <person name="Brannstrom I.O."/>
            <person name="Guillou S."/>
            <person name="Cros-Aarteil S."/>
            <person name="Calhoun S."/>
            <person name="Haridas S."/>
            <person name="Kuo A."/>
            <person name="Mondo S."/>
            <person name="Pangilinan J."/>
            <person name="Riley R."/>
            <person name="LaButti K."/>
            <person name="Andreopoulos B."/>
            <person name="Lipzen A."/>
            <person name="Chen C."/>
            <person name="Yan M."/>
            <person name="Daum C."/>
            <person name="Ng V."/>
            <person name="Clum A."/>
            <person name="Steindorff A."/>
            <person name="Ohm R.A."/>
            <person name="Martin F."/>
            <person name="Silar P."/>
            <person name="Natvig D.O."/>
            <person name="Lalanne C."/>
            <person name="Gautier V."/>
            <person name="Ament-Velasquez S.L."/>
            <person name="Kruys A."/>
            <person name="Hutchinson M.I."/>
            <person name="Powell A.J."/>
            <person name="Barry K."/>
            <person name="Miller A.N."/>
            <person name="Grigoriev I.V."/>
            <person name="Debuchy R."/>
            <person name="Gladieux P."/>
            <person name="Hiltunen Thoren M."/>
            <person name="Johannesson H."/>
        </authorList>
    </citation>
    <scope>NUCLEOTIDE SEQUENCE</scope>
    <source>
        <strain evidence="2">FGSC 1904</strain>
    </source>
</reference>
<gene>
    <name evidence="2" type="ORF">B0T20DRAFT_401634</name>
</gene>
<feature type="compositionally biased region" description="Basic and acidic residues" evidence="1">
    <location>
        <begin position="528"/>
        <end position="560"/>
    </location>
</feature>
<evidence type="ECO:0000313" key="2">
    <source>
        <dbReference type="EMBL" id="KAK3401377.1"/>
    </source>
</evidence>
<reference evidence="2" key="2">
    <citation type="submission" date="2023-07" db="EMBL/GenBank/DDBJ databases">
        <authorList>
            <consortium name="Lawrence Berkeley National Laboratory"/>
            <person name="Haridas S."/>
            <person name="Hensen N."/>
            <person name="Bonometti L."/>
            <person name="Westerberg I."/>
            <person name="Brannstrom I.O."/>
            <person name="Guillou S."/>
            <person name="Cros-Aarteil S."/>
            <person name="Calhoun S."/>
            <person name="Kuo A."/>
            <person name="Mondo S."/>
            <person name="Pangilinan J."/>
            <person name="Riley R."/>
            <person name="LaButti K."/>
            <person name="Andreopoulos B."/>
            <person name="Lipzen A."/>
            <person name="Chen C."/>
            <person name="Yanf M."/>
            <person name="Daum C."/>
            <person name="Ng V."/>
            <person name="Clum A."/>
            <person name="Steindorff A."/>
            <person name="Ohm R."/>
            <person name="Martin F."/>
            <person name="Silar P."/>
            <person name="Natvig D."/>
            <person name="Lalanne C."/>
            <person name="Gautier V."/>
            <person name="Ament-velasquez S.L."/>
            <person name="Kruys A."/>
            <person name="Hutchinson M.I."/>
            <person name="Powell A.J."/>
            <person name="Barry K."/>
            <person name="Miller A.N."/>
            <person name="Grigoriev I.V."/>
            <person name="Debuchy R."/>
            <person name="Gladieux P."/>
            <person name="Thoren M.H."/>
            <person name="Johannesson H."/>
        </authorList>
    </citation>
    <scope>NUCLEOTIDE SEQUENCE</scope>
    <source>
        <strain evidence="2">FGSC 1904</strain>
    </source>
</reference>
<sequence>MDDLEDVMPRNGTRIPLAPKILHRFYEPIMLLEALRECVREHLSVPSQSVHVNVEDPKQLYQAFVYKLAHICDREKGGKTVTALMILNMNSLPAFAPEYTYVFAVNQATPEHLSHTASFLHTVLQKVALAPPATDTEGRTAAERELRQIVLRFNRPRMKFYLNSLRERAGVCYRHCEMSEDDESAMVIGVLTDLRSSEEFIINDMTPEAEYDQKCKLVFRKLASIFSDKHLNDIFLARAAAGRSAIEGYTTMSCWSDLVHTALRILAYRASVHYCFLARDRWPALFRKNPRIVAVPSADPQPTPRRNKSLKAEAIVGRMTSNDKLMNIFKRFVQDLQMIHLDFRLSLAYQKSPLIVHSEVLLHDWLLTDHGKGEIVPTMFFNKWPYIGSSKPTCKLCKYYFEESRSGVEHRASHGNLYVKWRLPDVYDFHGPEAVKRRQIMLDRILERVRKEVFNTIKKKSPQSYKHEDSNTLSATMLLDDRWTQTQTDPETDSGTRVGSVRDWAEDGSVIAHRADAEPAPGIINDVDSVKSEADPTDIGELRGWGRGDGIDDTDMRTHTGLEGSDYDDEEEDEEDYDDDDDDVGGAVL</sequence>
<dbReference type="PANTHER" id="PTHR42037">
    <property type="match status" value="1"/>
</dbReference>
<comment type="caution">
    <text evidence="2">The sequence shown here is derived from an EMBL/GenBank/DDBJ whole genome shotgun (WGS) entry which is preliminary data.</text>
</comment>
<dbReference type="InterPro" id="IPR027796">
    <property type="entry name" value="OTT_1508_deam-like"/>
</dbReference>
<evidence type="ECO:0000256" key="1">
    <source>
        <dbReference type="SAM" id="MobiDB-lite"/>
    </source>
</evidence>
<accession>A0AAE0UEP1</accession>
<dbReference type="Pfam" id="PF14441">
    <property type="entry name" value="OTT_1508_deam"/>
    <property type="match status" value="1"/>
</dbReference>
<evidence type="ECO:0000313" key="3">
    <source>
        <dbReference type="Proteomes" id="UP001281003"/>
    </source>
</evidence>
<feature type="region of interest" description="Disordered" evidence="1">
    <location>
        <begin position="477"/>
        <end position="589"/>
    </location>
</feature>
<organism evidence="2 3">
    <name type="scientific">Sordaria brevicollis</name>
    <dbReference type="NCBI Taxonomy" id="83679"/>
    <lineage>
        <taxon>Eukaryota</taxon>
        <taxon>Fungi</taxon>
        <taxon>Dikarya</taxon>
        <taxon>Ascomycota</taxon>
        <taxon>Pezizomycotina</taxon>
        <taxon>Sordariomycetes</taxon>
        <taxon>Sordariomycetidae</taxon>
        <taxon>Sordariales</taxon>
        <taxon>Sordariaceae</taxon>
        <taxon>Sordaria</taxon>
    </lineage>
</organism>
<name>A0AAE0UEP1_SORBR</name>
<feature type="compositionally biased region" description="Polar residues" evidence="1">
    <location>
        <begin position="484"/>
        <end position="497"/>
    </location>
</feature>
<dbReference type="EMBL" id="JAUTDP010000002">
    <property type="protein sequence ID" value="KAK3401377.1"/>
    <property type="molecule type" value="Genomic_DNA"/>
</dbReference>